<dbReference type="InterPro" id="IPR002882">
    <property type="entry name" value="CofD"/>
</dbReference>
<dbReference type="Pfam" id="PF01933">
    <property type="entry name" value="CofD"/>
    <property type="match status" value="1"/>
</dbReference>
<dbReference type="EMBL" id="CP004354">
    <property type="protein sequence ID" value="AGG66946.1"/>
    <property type="molecule type" value="Genomic_DNA"/>
</dbReference>
<dbReference type="GO" id="GO:0005737">
    <property type="term" value="C:cytoplasm"/>
    <property type="evidence" value="ECO:0007669"/>
    <property type="project" value="UniProtKB-SubCell"/>
</dbReference>
<dbReference type="RefSeq" id="WP_015651377.1">
    <property type="nucleotide sequence ID" value="NC_020506.1"/>
</dbReference>
<accession>M1TRS0</accession>
<dbReference type="InterPro" id="IPR010119">
    <property type="entry name" value="Gluconeogen_factor"/>
</dbReference>
<dbReference type="OrthoDB" id="9783842at2"/>
<evidence type="ECO:0000313" key="3">
    <source>
        <dbReference type="EMBL" id="AGG66946.1"/>
    </source>
</evidence>
<dbReference type="PANTHER" id="PTHR30135">
    <property type="entry name" value="UNCHARACTERIZED PROTEIN YVCK-RELATED"/>
    <property type="match status" value="1"/>
</dbReference>
<dbReference type="SUPFAM" id="SSF142338">
    <property type="entry name" value="CofD-like"/>
    <property type="match status" value="1"/>
</dbReference>
<keyword evidence="4" id="KW-1185">Reference proteome</keyword>
<dbReference type="CDD" id="cd07187">
    <property type="entry name" value="YvcK_like"/>
    <property type="match status" value="1"/>
</dbReference>
<sequence length="367" mass="38837">MSTSRDIDGFGDPESFDFELGGLADAVNSADALTDVSDNSVLRDTPATITSLGGGHGLFQTLRAARSCSAEQINAIVTVADDGGSSGRIRRELGQIPPGDLRMALAALTSDDEAGEVWERLLQHRFGGHGALAGHALGNLVIVALTDILGTSQNALDKVANIIGAKGRVIPVCSEPLDIEAEVSGLDTDPRVMRQVRGQVAVAATPGQVRRVRVIPEAPLANPVAIDAIYNADLVTLGPGSWFSSVIPHILVPEVVQALAETKATKAVILNLTSEPGETAGFSAERHIHVLRQHARNLQVDQVIVDSSTITTPSERTHLERAAANLGAEISFLDLRAEDGRGRFTSVHDPVKLGAALLESYKQSRQR</sequence>
<dbReference type="STRING" id="1121353.H924_07520"/>
<gene>
    <name evidence="3" type="ORF">H924_07520</name>
</gene>
<dbReference type="NCBIfam" id="TIGR01826">
    <property type="entry name" value="CofD_related"/>
    <property type="match status" value="1"/>
</dbReference>
<protein>
    <recommendedName>
        <fullName evidence="2">Putative gluconeogenesis factor</fullName>
    </recommendedName>
</protein>
<dbReference type="eggNOG" id="COG0391">
    <property type="taxonomic scope" value="Bacteria"/>
</dbReference>
<evidence type="ECO:0000313" key="4">
    <source>
        <dbReference type="Proteomes" id="UP000011760"/>
    </source>
</evidence>
<dbReference type="AlphaFoldDB" id="M1TRS0"/>
<dbReference type="GO" id="GO:0008360">
    <property type="term" value="P:regulation of cell shape"/>
    <property type="evidence" value="ECO:0007669"/>
    <property type="project" value="UniProtKB-UniRule"/>
</dbReference>
<dbReference type="GO" id="GO:0043743">
    <property type="term" value="F:LPPG:FO 2-phospho-L-lactate transferase activity"/>
    <property type="evidence" value="ECO:0007669"/>
    <property type="project" value="InterPro"/>
</dbReference>
<evidence type="ECO:0000256" key="1">
    <source>
        <dbReference type="ARBA" id="ARBA00022490"/>
    </source>
</evidence>
<comment type="similarity">
    <text evidence="2">Belongs to the gluconeogenesis factor family.</text>
</comment>
<dbReference type="HAMAP" id="MF_00973">
    <property type="entry name" value="Gluconeogen_factor"/>
    <property type="match status" value="1"/>
</dbReference>
<dbReference type="Gene3D" id="3.40.50.10680">
    <property type="entry name" value="CofD-like domains"/>
    <property type="match status" value="1"/>
</dbReference>
<dbReference type="PATRIC" id="fig|1121353.3.peg.1533"/>
<comment type="subcellular location">
    <subcellularLocation>
        <location evidence="2">Cytoplasm</location>
    </subcellularLocation>
</comment>
<dbReference type="Proteomes" id="UP000011760">
    <property type="component" value="Chromosome"/>
</dbReference>
<dbReference type="KEGG" id="ccn:H924_07520"/>
<dbReference type="InterPro" id="IPR038136">
    <property type="entry name" value="CofD-like_dom_sf"/>
</dbReference>
<proteinExistence type="inferred from homology"/>
<dbReference type="PANTHER" id="PTHR30135:SF3">
    <property type="entry name" value="GLUCONEOGENESIS FACTOR-RELATED"/>
    <property type="match status" value="1"/>
</dbReference>
<keyword evidence="1 2" id="KW-0963">Cytoplasm</keyword>
<name>M1TRS0_9CORY</name>
<dbReference type="HOGENOM" id="CLU_044041_1_0_11"/>
<evidence type="ECO:0000256" key="2">
    <source>
        <dbReference type="HAMAP-Rule" id="MF_00973"/>
    </source>
</evidence>
<reference evidence="3 4" key="1">
    <citation type="submission" date="2013-02" db="EMBL/GenBank/DDBJ databases">
        <title>The complete genome sequence of Corynebacterium callunae DSM 20147.</title>
        <authorList>
            <person name="Ruckert C."/>
            <person name="Albersmeier A."/>
            <person name="Kalinowski J."/>
        </authorList>
    </citation>
    <scope>NUCLEOTIDE SEQUENCE [LARGE SCALE GENOMIC DNA]</scope>
    <source>
        <strain evidence="3 4">DSM 20147</strain>
    </source>
</reference>
<comment type="function">
    <text evidence="2">Required for morphogenesis under gluconeogenic growth conditions.</text>
</comment>
<organism evidence="3 4">
    <name type="scientific">Corynebacterium callunae DSM 20147</name>
    <dbReference type="NCBI Taxonomy" id="1121353"/>
    <lineage>
        <taxon>Bacteria</taxon>
        <taxon>Bacillati</taxon>
        <taxon>Actinomycetota</taxon>
        <taxon>Actinomycetes</taxon>
        <taxon>Mycobacteriales</taxon>
        <taxon>Corynebacteriaceae</taxon>
        <taxon>Corynebacterium</taxon>
    </lineage>
</organism>